<dbReference type="AlphaFoldDB" id="K4A4D6"/>
<keyword evidence="1" id="KW-1133">Transmembrane helix</keyword>
<dbReference type="EMBL" id="AGNK02000821">
    <property type="status" value="NOT_ANNOTATED_CDS"/>
    <property type="molecule type" value="Genomic_DNA"/>
</dbReference>
<feature type="transmembrane region" description="Helical" evidence="1">
    <location>
        <begin position="12"/>
        <end position="30"/>
    </location>
</feature>
<accession>K4A4D6</accession>
<sequence length="32" mass="3739">MTRPSLFPPFLYLHLQSGALFNYLLIYCLIGH</sequence>
<dbReference type="EnsemblPlants" id="KQL23283">
    <property type="protein sequence ID" value="KQL23283"/>
    <property type="gene ID" value="SETIT_033740mg"/>
</dbReference>
<dbReference type="Gramene" id="KQL23283">
    <property type="protein sequence ID" value="KQL23283"/>
    <property type="gene ID" value="SETIT_033740mg"/>
</dbReference>
<dbReference type="HOGENOM" id="CLU_3393056_0_0_1"/>
<reference evidence="3" key="1">
    <citation type="journal article" date="2012" name="Nat. Biotechnol.">
        <title>Reference genome sequence of the model plant Setaria.</title>
        <authorList>
            <person name="Bennetzen J.L."/>
            <person name="Schmutz J."/>
            <person name="Wang H."/>
            <person name="Percifield R."/>
            <person name="Hawkins J."/>
            <person name="Pontaroli A.C."/>
            <person name="Estep M."/>
            <person name="Feng L."/>
            <person name="Vaughn J.N."/>
            <person name="Grimwood J."/>
            <person name="Jenkins J."/>
            <person name="Barry K."/>
            <person name="Lindquist E."/>
            <person name="Hellsten U."/>
            <person name="Deshpande S."/>
            <person name="Wang X."/>
            <person name="Wu X."/>
            <person name="Mitros T."/>
            <person name="Triplett J."/>
            <person name="Yang X."/>
            <person name="Ye C.Y."/>
            <person name="Mauro-Herrera M."/>
            <person name="Wang L."/>
            <person name="Li P."/>
            <person name="Sharma M."/>
            <person name="Sharma R."/>
            <person name="Ronald P.C."/>
            <person name="Panaud O."/>
            <person name="Kellogg E.A."/>
            <person name="Brutnell T.P."/>
            <person name="Doust A.N."/>
            <person name="Tuskan G.A."/>
            <person name="Rokhsar D."/>
            <person name="Devos K.M."/>
        </authorList>
    </citation>
    <scope>NUCLEOTIDE SEQUENCE [LARGE SCALE GENOMIC DNA]</scope>
    <source>
        <strain evidence="3">cv. Yugu1</strain>
    </source>
</reference>
<evidence type="ECO:0000313" key="3">
    <source>
        <dbReference type="Proteomes" id="UP000004995"/>
    </source>
</evidence>
<organism evidence="2 3">
    <name type="scientific">Setaria italica</name>
    <name type="common">Foxtail millet</name>
    <name type="synonym">Panicum italicum</name>
    <dbReference type="NCBI Taxonomy" id="4555"/>
    <lineage>
        <taxon>Eukaryota</taxon>
        <taxon>Viridiplantae</taxon>
        <taxon>Streptophyta</taxon>
        <taxon>Embryophyta</taxon>
        <taxon>Tracheophyta</taxon>
        <taxon>Spermatophyta</taxon>
        <taxon>Magnoliopsida</taxon>
        <taxon>Liliopsida</taxon>
        <taxon>Poales</taxon>
        <taxon>Poaceae</taxon>
        <taxon>PACMAD clade</taxon>
        <taxon>Panicoideae</taxon>
        <taxon>Panicodae</taxon>
        <taxon>Paniceae</taxon>
        <taxon>Cenchrinae</taxon>
        <taxon>Setaria</taxon>
    </lineage>
</organism>
<name>K4A4D6_SETIT</name>
<protein>
    <submittedName>
        <fullName evidence="2">Uncharacterized protein</fullName>
    </submittedName>
</protein>
<keyword evidence="1" id="KW-0812">Transmembrane</keyword>
<keyword evidence="1" id="KW-0472">Membrane</keyword>
<proteinExistence type="predicted"/>
<evidence type="ECO:0000256" key="1">
    <source>
        <dbReference type="SAM" id="Phobius"/>
    </source>
</evidence>
<dbReference type="Proteomes" id="UP000004995">
    <property type="component" value="Unassembled WGS sequence"/>
</dbReference>
<reference evidence="2" key="2">
    <citation type="submission" date="2018-08" db="UniProtKB">
        <authorList>
            <consortium name="EnsemblPlants"/>
        </authorList>
    </citation>
    <scope>IDENTIFICATION</scope>
    <source>
        <strain evidence="2">Yugu1</strain>
    </source>
</reference>
<keyword evidence="3" id="KW-1185">Reference proteome</keyword>
<evidence type="ECO:0000313" key="2">
    <source>
        <dbReference type="EnsemblPlants" id="KQL23283"/>
    </source>
</evidence>
<dbReference type="InParanoid" id="K4A4D6"/>